<protein>
    <recommendedName>
        <fullName evidence="2">cysteine-S-conjugate beta-lyase</fullName>
        <ecNumber evidence="2">4.4.1.13</ecNumber>
    </recommendedName>
</protein>
<dbReference type="PANTHER" id="PTHR43525:SF1">
    <property type="entry name" value="PROTEIN MALY"/>
    <property type="match status" value="1"/>
</dbReference>
<dbReference type="EC" id="4.4.1.13" evidence="2"/>
<dbReference type="InterPro" id="IPR015424">
    <property type="entry name" value="PyrdxlP-dep_Trfase"/>
</dbReference>
<evidence type="ECO:0000259" key="6">
    <source>
        <dbReference type="Pfam" id="PF00155"/>
    </source>
</evidence>
<dbReference type="Gene3D" id="3.90.1150.10">
    <property type="entry name" value="Aspartate Aminotransferase, domain 1"/>
    <property type="match status" value="1"/>
</dbReference>
<evidence type="ECO:0000256" key="4">
    <source>
        <dbReference type="ARBA" id="ARBA00023239"/>
    </source>
</evidence>
<dbReference type="Proteomes" id="UP001597212">
    <property type="component" value="Unassembled WGS sequence"/>
</dbReference>
<comment type="similarity">
    <text evidence="5">Belongs to the class-II pyridoxal-phosphate-dependent aminotransferase family. MalY/PatB cystathionine beta-lyase subfamily.</text>
</comment>
<accession>A0ABW4CXL3</accession>
<dbReference type="InterPro" id="IPR051798">
    <property type="entry name" value="Class-II_PLP-Dep_Aminotrans"/>
</dbReference>
<dbReference type="GO" id="GO:0047804">
    <property type="term" value="F:cysteine-S-conjugate beta-lyase activity"/>
    <property type="evidence" value="ECO:0007669"/>
    <property type="project" value="UniProtKB-EC"/>
</dbReference>
<dbReference type="InterPro" id="IPR027619">
    <property type="entry name" value="C-S_lyase_PatB-like"/>
</dbReference>
<dbReference type="RefSeq" id="WP_125756485.1">
    <property type="nucleotide sequence ID" value="NZ_JBHTOK010000071.1"/>
</dbReference>
<evidence type="ECO:0000313" key="7">
    <source>
        <dbReference type="EMBL" id="MFD1441539.1"/>
    </source>
</evidence>
<keyword evidence="4 7" id="KW-0456">Lyase</keyword>
<dbReference type="SUPFAM" id="SSF53383">
    <property type="entry name" value="PLP-dependent transferases"/>
    <property type="match status" value="1"/>
</dbReference>
<evidence type="ECO:0000256" key="2">
    <source>
        <dbReference type="ARBA" id="ARBA00012224"/>
    </source>
</evidence>
<evidence type="ECO:0000256" key="3">
    <source>
        <dbReference type="ARBA" id="ARBA00022898"/>
    </source>
</evidence>
<dbReference type="CDD" id="cd00609">
    <property type="entry name" value="AAT_like"/>
    <property type="match status" value="1"/>
</dbReference>
<dbReference type="Pfam" id="PF00155">
    <property type="entry name" value="Aminotran_1_2"/>
    <property type="match status" value="1"/>
</dbReference>
<dbReference type="InterPro" id="IPR004839">
    <property type="entry name" value="Aminotransferase_I/II_large"/>
</dbReference>
<keyword evidence="3" id="KW-0663">Pyridoxal phosphate</keyword>
<evidence type="ECO:0000256" key="5">
    <source>
        <dbReference type="ARBA" id="ARBA00037974"/>
    </source>
</evidence>
<comment type="cofactor">
    <cofactor evidence="1">
        <name>pyridoxal 5'-phosphate</name>
        <dbReference type="ChEBI" id="CHEBI:597326"/>
    </cofactor>
</comment>
<evidence type="ECO:0000256" key="1">
    <source>
        <dbReference type="ARBA" id="ARBA00001933"/>
    </source>
</evidence>
<dbReference type="EMBL" id="JBHTOK010000071">
    <property type="protein sequence ID" value="MFD1441539.1"/>
    <property type="molecule type" value="Genomic_DNA"/>
</dbReference>
<sequence>MSEFDQLIDRTGTDSIKWAVKPGELPMWIADMDFKTAPAIIAAMQQKVQFGVFGYEEPPAAYFTAVADWYESQHGARPDPAWMLYCTGVIPAVSSVVRRVSHPGDNVVVQAPVYNMFYHSIENNGRHTLSSDLVYDQAAGTYHIDFEDLEQKLADPLSTLMILCNPHNPVGKAWSKATLTRIAELCLKHHVVLLSDEIHGDLVFGAPAYTPVFALPERLRNNAVICVSPSKTFNVAALHAATVIVPGAALRESVTRALNNDELAEPNLLSLPASIAAYTQGAAWLADLKATLLANRRQVQDFLQSSLPAVKPAFENATYLLWLDISALHTDSETFCQFLREQTGLILSAGGEYRGNGAQFIRMNIACPKAQITDGLQRLAKGVHLFEEQNL</sequence>
<organism evidence="7 8">
    <name type="scientific">Lacticaseibacillus hegangensis</name>
    <dbReference type="NCBI Taxonomy" id="2486010"/>
    <lineage>
        <taxon>Bacteria</taxon>
        <taxon>Bacillati</taxon>
        <taxon>Bacillota</taxon>
        <taxon>Bacilli</taxon>
        <taxon>Lactobacillales</taxon>
        <taxon>Lactobacillaceae</taxon>
        <taxon>Lacticaseibacillus</taxon>
    </lineage>
</organism>
<dbReference type="NCBIfam" id="TIGR04350">
    <property type="entry name" value="C_S_lyase_PatB"/>
    <property type="match status" value="1"/>
</dbReference>
<reference evidence="8" key="1">
    <citation type="journal article" date="2019" name="Int. J. Syst. Evol. Microbiol.">
        <title>The Global Catalogue of Microorganisms (GCM) 10K type strain sequencing project: providing services to taxonomists for standard genome sequencing and annotation.</title>
        <authorList>
            <consortium name="The Broad Institute Genomics Platform"/>
            <consortium name="The Broad Institute Genome Sequencing Center for Infectious Disease"/>
            <person name="Wu L."/>
            <person name="Ma J."/>
        </authorList>
    </citation>
    <scope>NUCLEOTIDE SEQUENCE [LARGE SCALE GENOMIC DNA]</scope>
    <source>
        <strain evidence="8">CCM 8912</strain>
    </source>
</reference>
<gene>
    <name evidence="7" type="ORF">ACFQ5K_09160</name>
</gene>
<dbReference type="InterPro" id="IPR015422">
    <property type="entry name" value="PyrdxlP-dep_Trfase_small"/>
</dbReference>
<evidence type="ECO:0000313" key="8">
    <source>
        <dbReference type="Proteomes" id="UP001597212"/>
    </source>
</evidence>
<dbReference type="Gene3D" id="3.40.640.10">
    <property type="entry name" value="Type I PLP-dependent aspartate aminotransferase-like (Major domain)"/>
    <property type="match status" value="1"/>
</dbReference>
<dbReference type="PANTHER" id="PTHR43525">
    <property type="entry name" value="PROTEIN MALY"/>
    <property type="match status" value="1"/>
</dbReference>
<feature type="domain" description="Aminotransferase class I/classII large" evidence="6">
    <location>
        <begin position="31"/>
        <end position="379"/>
    </location>
</feature>
<comment type="caution">
    <text evidence="7">The sequence shown here is derived from an EMBL/GenBank/DDBJ whole genome shotgun (WGS) entry which is preliminary data.</text>
</comment>
<proteinExistence type="inferred from homology"/>
<dbReference type="InterPro" id="IPR015421">
    <property type="entry name" value="PyrdxlP-dep_Trfase_major"/>
</dbReference>
<name>A0ABW4CXL3_9LACO</name>
<keyword evidence="8" id="KW-1185">Reference proteome</keyword>